<evidence type="ECO:0000313" key="9">
    <source>
        <dbReference type="EMBL" id="HIU42808.1"/>
    </source>
</evidence>
<feature type="transmembrane region" description="Helical" evidence="7">
    <location>
        <begin position="169"/>
        <end position="187"/>
    </location>
</feature>
<reference evidence="9" key="1">
    <citation type="submission" date="2020-10" db="EMBL/GenBank/DDBJ databases">
        <authorList>
            <person name="Gilroy R."/>
        </authorList>
    </citation>
    <scope>NUCLEOTIDE SEQUENCE</scope>
    <source>
        <strain evidence="9">CHK191-8634</strain>
    </source>
</reference>
<comment type="subcellular location">
    <subcellularLocation>
        <location evidence="1 7">Cell membrane</location>
        <topology evidence="1 7">Multi-pass membrane protein</topology>
    </subcellularLocation>
</comment>
<evidence type="ECO:0000256" key="5">
    <source>
        <dbReference type="ARBA" id="ARBA00022989"/>
    </source>
</evidence>
<dbReference type="InterPro" id="IPR045621">
    <property type="entry name" value="BPD_transp_1_N"/>
</dbReference>
<evidence type="ECO:0000256" key="7">
    <source>
        <dbReference type="RuleBase" id="RU363032"/>
    </source>
</evidence>
<dbReference type="GO" id="GO:0005886">
    <property type="term" value="C:plasma membrane"/>
    <property type="evidence" value="ECO:0007669"/>
    <property type="project" value="UniProtKB-SubCell"/>
</dbReference>
<evidence type="ECO:0000256" key="2">
    <source>
        <dbReference type="ARBA" id="ARBA00022448"/>
    </source>
</evidence>
<dbReference type="SUPFAM" id="SSF161098">
    <property type="entry name" value="MetI-like"/>
    <property type="match status" value="1"/>
</dbReference>
<dbReference type="EMBL" id="DVMR01000010">
    <property type="protein sequence ID" value="HIU42808.1"/>
    <property type="molecule type" value="Genomic_DNA"/>
</dbReference>
<dbReference type="AlphaFoldDB" id="A0A9D1LJD9"/>
<sequence length="310" mass="34039">MLKYLLNRIWQSVIVLVGVTLVTFILLNVVPGDPVLVMLNKRADAETVERVRHELGLDRPLHIQYFDFVAHAVQGDLGESYFQKRPVTEMLNQGFALTFRLGALSLVFSVIFGLLVGTLAALFRGRFLDHFLMFIAMLGISMPIFWLGVLLQILLGLNLGWLPISGTKAAGWLVMPVLCLGISYGASASRLIRTNMLDALGQDYVRTARAKGLSEWIVVGKHVLKNAAIPIVTLIGMQLRSLLAGAMVIEMVFSLHGLGRIAFSAVTSRDIPIVQGCVLYTAAVYVIINLIVDLLYGVLDPRIRIVKGAA</sequence>
<evidence type="ECO:0000256" key="6">
    <source>
        <dbReference type="ARBA" id="ARBA00023136"/>
    </source>
</evidence>
<feature type="transmembrane region" description="Helical" evidence="7">
    <location>
        <begin position="278"/>
        <end position="299"/>
    </location>
</feature>
<dbReference type="CDD" id="cd06261">
    <property type="entry name" value="TM_PBP2"/>
    <property type="match status" value="1"/>
</dbReference>
<dbReference type="GO" id="GO:0055085">
    <property type="term" value="P:transmembrane transport"/>
    <property type="evidence" value="ECO:0007669"/>
    <property type="project" value="InterPro"/>
</dbReference>
<keyword evidence="5 7" id="KW-1133">Transmembrane helix</keyword>
<keyword evidence="4 7" id="KW-0812">Transmembrane</keyword>
<evidence type="ECO:0000256" key="3">
    <source>
        <dbReference type="ARBA" id="ARBA00022475"/>
    </source>
</evidence>
<dbReference type="Gene3D" id="1.10.3720.10">
    <property type="entry name" value="MetI-like"/>
    <property type="match status" value="1"/>
</dbReference>
<protein>
    <submittedName>
        <fullName evidence="9">ABC transporter permease</fullName>
    </submittedName>
</protein>
<keyword evidence="2 7" id="KW-0813">Transport</keyword>
<dbReference type="InterPro" id="IPR000515">
    <property type="entry name" value="MetI-like"/>
</dbReference>
<dbReference type="InterPro" id="IPR035906">
    <property type="entry name" value="MetI-like_sf"/>
</dbReference>
<comment type="similarity">
    <text evidence="7">Belongs to the binding-protein-dependent transport system permease family.</text>
</comment>
<dbReference type="PROSITE" id="PS50928">
    <property type="entry name" value="ABC_TM1"/>
    <property type="match status" value="1"/>
</dbReference>
<feature type="domain" description="ABC transmembrane type-1" evidence="8">
    <location>
        <begin position="95"/>
        <end position="296"/>
    </location>
</feature>
<gene>
    <name evidence="9" type="ORF">IAB67_00735</name>
</gene>
<reference evidence="9" key="2">
    <citation type="journal article" date="2021" name="PeerJ">
        <title>Extensive microbial diversity within the chicken gut microbiome revealed by metagenomics and culture.</title>
        <authorList>
            <person name="Gilroy R."/>
            <person name="Ravi A."/>
            <person name="Getino M."/>
            <person name="Pursley I."/>
            <person name="Horton D.L."/>
            <person name="Alikhan N.F."/>
            <person name="Baker D."/>
            <person name="Gharbi K."/>
            <person name="Hall N."/>
            <person name="Watson M."/>
            <person name="Adriaenssens E.M."/>
            <person name="Foster-Nyarko E."/>
            <person name="Jarju S."/>
            <person name="Secka A."/>
            <person name="Antonio M."/>
            <person name="Oren A."/>
            <person name="Chaudhuri R.R."/>
            <person name="La Ragione R."/>
            <person name="Hildebrand F."/>
            <person name="Pallen M.J."/>
        </authorList>
    </citation>
    <scope>NUCLEOTIDE SEQUENCE</scope>
    <source>
        <strain evidence="9">CHK191-8634</strain>
    </source>
</reference>
<evidence type="ECO:0000313" key="10">
    <source>
        <dbReference type="Proteomes" id="UP000824073"/>
    </source>
</evidence>
<feature type="transmembrane region" description="Helical" evidence="7">
    <location>
        <begin position="242"/>
        <end position="266"/>
    </location>
</feature>
<feature type="transmembrane region" description="Helical" evidence="7">
    <location>
        <begin position="12"/>
        <end position="30"/>
    </location>
</feature>
<accession>A0A9D1LJD9</accession>
<feature type="transmembrane region" description="Helical" evidence="7">
    <location>
        <begin position="101"/>
        <end position="123"/>
    </location>
</feature>
<dbReference type="PANTHER" id="PTHR43163:SF6">
    <property type="entry name" value="DIPEPTIDE TRANSPORT SYSTEM PERMEASE PROTEIN DPPB-RELATED"/>
    <property type="match status" value="1"/>
</dbReference>
<organism evidence="9 10">
    <name type="scientific">Candidatus Ventrousia excrementavium</name>
    <dbReference type="NCBI Taxonomy" id="2840961"/>
    <lineage>
        <taxon>Bacteria</taxon>
        <taxon>Bacillati</taxon>
        <taxon>Bacillota</taxon>
        <taxon>Clostridia</taxon>
        <taxon>Eubacteriales</taxon>
        <taxon>Clostridiaceae</taxon>
        <taxon>Clostridiaceae incertae sedis</taxon>
        <taxon>Candidatus Ventrousia</taxon>
    </lineage>
</organism>
<evidence type="ECO:0000256" key="1">
    <source>
        <dbReference type="ARBA" id="ARBA00004651"/>
    </source>
</evidence>
<evidence type="ECO:0000259" key="8">
    <source>
        <dbReference type="PROSITE" id="PS50928"/>
    </source>
</evidence>
<dbReference type="Proteomes" id="UP000824073">
    <property type="component" value="Unassembled WGS sequence"/>
</dbReference>
<proteinExistence type="inferred from homology"/>
<comment type="caution">
    <text evidence="9">The sequence shown here is derived from an EMBL/GenBank/DDBJ whole genome shotgun (WGS) entry which is preliminary data.</text>
</comment>
<feature type="transmembrane region" description="Helical" evidence="7">
    <location>
        <begin position="130"/>
        <end position="157"/>
    </location>
</feature>
<keyword evidence="3" id="KW-1003">Cell membrane</keyword>
<dbReference type="Pfam" id="PF19300">
    <property type="entry name" value="BPD_transp_1_N"/>
    <property type="match status" value="1"/>
</dbReference>
<name>A0A9D1LJD9_9CLOT</name>
<dbReference type="PANTHER" id="PTHR43163">
    <property type="entry name" value="DIPEPTIDE TRANSPORT SYSTEM PERMEASE PROTEIN DPPB-RELATED"/>
    <property type="match status" value="1"/>
</dbReference>
<evidence type="ECO:0000256" key="4">
    <source>
        <dbReference type="ARBA" id="ARBA00022692"/>
    </source>
</evidence>
<dbReference type="Pfam" id="PF00528">
    <property type="entry name" value="BPD_transp_1"/>
    <property type="match status" value="1"/>
</dbReference>
<keyword evidence="6 7" id="KW-0472">Membrane</keyword>